<evidence type="ECO:0000256" key="5">
    <source>
        <dbReference type="ARBA" id="ARBA00022692"/>
    </source>
</evidence>
<evidence type="ECO:0000313" key="15">
    <source>
        <dbReference type="Proteomes" id="UP000252355"/>
    </source>
</evidence>
<dbReference type="InterPro" id="IPR022170">
    <property type="entry name" value="MUL1-like"/>
</dbReference>
<evidence type="ECO:0000256" key="6">
    <source>
        <dbReference type="ARBA" id="ARBA00022723"/>
    </source>
</evidence>
<evidence type="ECO:0000256" key="11">
    <source>
        <dbReference type="ARBA" id="ARBA00023136"/>
    </source>
</evidence>
<keyword evidence="7" id="KW-0863">Zinc-finger</keyword>
<feature type="transmembrane region" description="Helical" evidence="12">
    <location>
        <begin position="250"/>
        <end position="271"/>
    </location>
</feature>
<evidence type="ECO:0000256" key="7">
    <source>
        <dbReference type="ARBA" id="ARBA00022771"/>
    </source>
</evidence>
<gene>
    <name evidence="14" type="ORF">OZSIB_1268</name>
</gene>
<dbReference type="Proteomes" id="UP000252355">
    <property type="component" value="Unassembled WGS sequence"/>
</dbReference>
<evidence type="ECO:0000256" key="2">
    <source>
        <dbReference type="ARBA" id="ARBA00004141"/>
    </source>
</evidence>
<comment type="caution">
    <text evidence="14">The sequence shown here is derived from an EMBL/GenBank/DDBJ whole genome shotgun (WGS) entry which is preliminary data.</text>
</comment>
<dbReference type="EMBL" id="QOQW01000021">
    <property type="protein sequence ID" value="RCK78546.1"/>
    <property type="molecule type" value="Genomic_DNA"/>
</dbReference>
<accession>A0A367ZKB8</accession>
<comment type="subcellular location">
    <subcellularLocation>
        <location evidence="2">Membrane</location>
        <topology evidence="2">Multi-pass membrane protein</topology>
    </subcellularLocation>
</comment>
<keyword evidence="9" id="KW-0862">Zinc</keyword>
<evidence type="ECO:0000259" key="13">
    <source>
        <dbReference type="Pfam" id="PF12483"/>
    </source>
</evidence>
<evidence type="ECO:0000256" key="12">
    <source>
        <dbReference type="SAM" id="Phobius"/>
    </source>
</evidence>
<name>A0A367ZKB8_9BACT</name>
<evidence type="ECO:0000256" key="8">
    <source>
        <dbReference type="ARBA" id="ARBA00022786"/>
    </source>
</evidence>
<keyword evidence="11 12" id="KW-0472">Membrane</keyword>
<evidence type="ECO:0000256" key="9">
    <source>
        <dbReference type="ARBA" id="ARBA00022833"/>
    </source>
</evidence>
<dbReference type="PANTHER" id="PTHR47568">
    <property type="match status" value="1"/>
</dbReference>
<comment type="catalytic activity">
    <reaction evidence="1">
        <text>S-ubiquitinyl-[E2 ubiquitin-conjugating enzyme]-L-cysteine + [acceptor protein]-L-lysine = [E2 ubiquitin-conjugating enzyme]-L-cysteine + N(6)-ubiquitinyl-[acceptor protein]-L-lysine.</text>
        <dbReference type="EC" id="2.3.2.27"/>
    </reaction>
</comment>
<dbReference type="GO" id="GO:0016567">
    <property type="term" value="P:protein ubiquitination"/>
    <property type="evidence" value="ECO:0007669"/>
    <property type="project" value="InterPro"/>
</dbReference>
<dbReference type="EC" id="2.3.2.27" evidence="3"/>
<dbReference type="PANTHER" id="PTHR47568:SF2">
    <property type="entry name" value="E3 UBIQUITIN-PROTEIN LIGASE SP1-RELATED"/>
    <property type="match status" value="1"/>
</dbReference>
<dbReference type="GO" id="GO:0008270">
    <property type="term" value="F:zinc ion binding"/>
    <property type="evidence" value="ECO:0007669"/>
    <property type="project" value="UniProtKB-KW"/>
</dbReference>
<feature type="domain" description="E3 Ubiquitin ligase MUL1-like" evidence="13">
    <location>
        <begin position="95"/>
        <end position="265"/>
    </location>
</feature>
<evidence type="ECO:0000256" key="10">
    <source>
        <dbReference type="ARBA" id="ARBA00022989"/>
    </source>
</evidence>
<keyword evidence="4" id="KW-0808">Transferase</keyword>
<organism evidence="14 15">
    <name type="scientific">Candidatus Ozemobacter sibiricus</name>
    <dbReference type="NCBI Taxonomy" id="2268124"/>
    <lineage>
        <taxon>Bacteria</taxon>
        <taxon>Candidatus Ozemobacteria</taxon>
        <taxon>Candidatus Ozemobacterales</taxon>
        <taxon>Candidatus Ozemobacteraceae</taxon>
        <taxon>Candidatus Ozemobacter</taxon>
    </lineage>
</organism>
<proteinExistence type="predicted"/>
<evidence type="ECO:0000256" key="1">
    <source>
        <dbReference type="ARBA" id="ARBA00000900"/>
    </source>
</evidence>
<keyword evidence="5 12" id="KW-0812">Transmembrane</keyword>
<sequence>MVYVGLFSLVFAGILFFVKRSEEEKLGYIKAIETSNCRDLIEEAKAIADRMGKPGHFRRLVELKGVIKCDNPLISEVAKQKCVYYSMSVTRQYEETYEETDAQGKVVRKTRKKTDTVASNTQSLPFYVEDSTGKVLINPNGAELDPVRIIDKFEPGEMTSGRTITFGDVSFSTTGLPFITTHQPPAGHRTLGYNFTESILPLDRKVYVLGEASDADDELVIKIPRDKGRFIISLKSEEELMAASASGIKLVTMGMIVSGLLGLGLVVLSIIR</sequence>
<dbReference type="GO" id="GO:0016020">
    <property type="term" value="C:membrane"/>
    <property type="evidence" value="ECO:0007669"/>
    <property type="project" value="UniProtKB-SubCell"/>
</dbReference>
<reference evidence="14 15" key="1">
    <citation type="submission" date="2018-05" db="EMBL/GenBank/DDBJ databases">
        <title>A metagenomic window into the 2 km-deep terrestrial subsurface aquifer revealed taxonomically and functionally diverse microbial community comprising novel uncultured bacterial lineages.</title>
        <authorList>
            <person name="Kadnikov V.V."/>
            <person name="Mardanov A.V."/>
            <person name="Beletsky A.V."/>
            <person name="Banks D."/>
            <person name="Pimenov N.V."/>
            <person name="Frank Y.A."/>
            <person name="Karnachuk O.V."/>
            <person name="Ravin N.V."/>
        </authorList>
    </citation>
    <scope>NUCLEOTIDE SEQUENCE [LARGE SCALE GENOMIC DNA]</scope>
    <source>
        <strain evidence="14">BY5</strain>
    </source>
</reference>
<protein>
    <recommendedName>
        <fullName evidence="3">RING-type E3 ubiquitin transferase</fullName>
        <ecNumber evidence="3">2.3.2.27</ecNumber>
    </recommendedName>
</protein>
<keyword evidence="6" id="KW-0479">Metal-binding</keyword>
<evidence type="ECO:0000256" key="4">
    <source>
        <dbReference type="ARBA" id="ARBA00022679"/>
    </source>
</evidence>
<evidence type="ECO:0000256" key="3">
    <source>
        <dbReference type="ARBA" id="ARBA00012483"/>
    </source>
</evidence>
<dbReference type="GO" id="GO:0061630">
    <property type="term" value="F:ubiquitin protein ligase activity"/>
    <property type="evidence" value="ECO:0007669"/>
    <property type="project" value="UniProtKB-EC"/>
</dbReference>
<dbReference type="InterPro" id="IPR044231">
    <property type="entry name" value="SP1/SPL1"/>
</dbReference>
<dbReference type="AlphaFoldDB" id="A0A367ZKB8"/>
<keyword evidence="8" id="KW-0833">Ubl conjugation pathway</keyword>
<evidence type="ECO:0000313" key="14">
    <source>
        <dbReference type="EMBL" id="RCK78546.1"/>
    </source>
</evidence>
<keyword evidence="10 12" id="KW-1133">Transmembrane helix</keyword>
<dbReference type="Pfam" id="PF12483">
    <property type="entry name" value="GIDE"/>
    <property type="match status" value="1"/>
</dbReference>